<evidence type="ECO:0000256" key="4">
    <source>
        <dbReference type="ARBA" id="ARBA00022840"/>
    </source>
</evidence>
<dbReference type="InterPro" id="IPR051620">
    <property type="entry name" value="ORF904-like_C"/>
</dbReference>
<keyword evidence="1" id="KW-0547">Nucleotide-binding</keyword>
<evidence type="ECO:0000256" key="3">
    <source>
        <dbReference type="ARBA" id="ARBA00022806"/>
    </source>
</evidence>
<dbReference type="Pfam" id="PF13155">
    <property type="entry name" value="Toprim_2"/>
    <property type="match status" value="1"/>
</dbReference>
<dbReference type="Proteomes" id="UP000193355">
    <property type="component" value="Unassembled WGS sequence"/>
</dbReference>
<dbReference type="Gene3D" id="3.40.1360.10">
    <property type="match status" value="1"/>
</dbReference>
<dbReference type="GO" id="GO:0016787">
    <property type="term" value="F:hydrolase activity"/>
    <property type="evidence" value="ECO:0007669"/>
    <property type="project" value="UniProtKB-KW"/>
</dbReference>
<dbReference type="GO" id="GO:0005524">
    <property type="term" value="F:ATP binding"/>
    <property type="evidence" value="ECO:0007669"/>
    <property type="project" value="UniProtKB-KW"/>
</dbReference>
<evidence type="ECO:0000256" key="2">
    <source>
        <dbReference type="ARBA" id="ARBA00022801"/>
    </source>
</evidence>
<dbReference type="PROSITE" id="PS51206">
    <property type="entry name" value="SF3_HELICASE_1"/>
    <property type="match status" value="1"/>
</dbReference>
<dbReference type="AlphaFoldDB" id="A0A1X7KHX9"/>
<dbReference type="Gene3D" id="3.40.50.300">
    <property type="entry name" value="P-loop containing nucleotide triphosphate hydrolases"/>
    <property type="match status" value="1"/>
</dbReference>
<dbReference type="OrthoDB" id="481at2"/>
<keyword evidence="4" id="KW-0067">ATP-binding</keyword>
<dbReference type="InterPro" id="IPR004968">
    <property type="entry name" value="DNA_primase/NTPase_C"/>
</dbReference>
<dbReference type="InterPro" id="IPR045455">
    <property type="entry name" value="NrS-1_pol-like_helicase"/>
</dbReference>
<evidence type="ECO:0000313" key="8">
    <source>
        <dbReference type="EMBL" id="SMG40948.1"/>
    </source>
</evidence>
<dbReference type="Pfam" id="PF03288">
    <property type="entry name" value="Pox_D5"/>
    <property type="match status" value="1"/>
</dbReference>
<evidence type="ECO:0000259" key="6">
    <source>
        <dbReference type="PROSITE" id="PS50880"/>
    </source>
</evidence>
<dbReference type="Pfam" id="PF08706">
    <property type="entry name" value="D5_N"/>
    <property type="match status" value="1"/>
</dbReference>
<accession>A0A1X7KHX9</accession>
<feature type="domain" description="SF3 helicase" evidence="7">
    <location>
        <begin position="512"/>
        <end position="666"/>
    </location>
</feature>
<keyword evidence="9" id="KW-1185">Reference proteome</keyword>
<dbReference type="Gene3D" id="1.10.10.10">
    <property type="entry name" value="Winged helix-like DNA-binding domain superfamily/Winged helix DNA-binding domain"/>
    <property type="match status" value="1"/>
</dbReference>
<dbReference type="SUPFAM" id="SSF56731">
    <property type="entry name" value="DNA primase core"/>
    <property type="match status" value="1"/>
</dbReference>
<organism evidence="8 9">
    <name type="scientific">Dethiosulfovibrio salsuginis</name>
    <dbReference type="NCBI Taxonomy" id="561720"/>
    <lineage>
        <taxon>Bacteria</taxon>
        <taxon>Thermotogati</taxon>
        <taxon>Synergistota</taxon>
        <taxon>Synergistia</taxon>
        <taxon>Synergistales</taxon>
        <taxon>Dethiosulfovibrionaceae</taxon>
        <taxon>Dethiosulfovibrio</taxon>
    </lineage>
</organism>
<dbReference type="InterPro" id="IPR014818">
    <property type="entry name" value="Phage/plasmid_primase_P4_C"/>
</dbReference>
<dbReference type="PANTHER" id="PTHR35372:SF2">
    <property type="entry name" value="SF3 HELICASE DOMAIN-CONTAINING PROTEIN"/>
    <property type="match status" value="1"/>
</dbReference>
<gene>
    <name evidence="8" type="ORF">SAMN06275492_12842</name>
</gene>
<protein>
    <submittedName>
        <fullName evidence="8">Phage/plasmid primase, P4 family, C-terminal domain-containing protein</fullName>
    </submittedName>
</protein>
<dbReference type="InterPro" id="IPR034154">
    <property type="entry name" value="TOPRIM_DnaG/twinkle"/>
</dbReference>
<sequence>MGGTDRIQRIKEKYSVISYARSVLNIPVRKTGDRWKSFGGGSNPTCVAFYEDWWYDFKLCVGGDVIDLCAVARHNGDKGAAIRELGGDDPGWREYTQRLGDMCFKWHESLEERHRLYLYRRGIRKETVDRLKIGFDGSRLVIPYWKNGYIAYYVSRVLSQDVKKQGEIITDTPEIITPDDNNSSSDSKKPVPKYKKAPLDGMNENIPWGLNTLDRDSSVLVITEGAFDALSFEQEGYKVLSPMGGHFNKESLKQVLDICKSQETVFLCFDSDDAGNRFQSNMSQMLFRHHVNFRCGTLPEGVKDVSDYYAEAGDLRELVASAEDGITVMCRRLTDRQEFKTFIFQAARYVGKAELVELFDLVSFPKSWLDQVKKQALSPPPEDLIVREIKDKHRLKFFDALGFYEYDQGVWKRRGDSEIKGYISEALGTYRSGGRVSSIFVLLKAETVSTERFNAQSVFNFRNCVLDLETGEQKEHSETFMSSVQVPYDYIPDAYAPRWASFVEDVCLGDERRIALLQEIAGYVLFSDNSLQKCFFLIGDGANGKSVFLDILADLFGLENVSNVEMSGLVEPFQRIHLLTSIVNISTETRTDVKGAESIFKQIVVGDMINGCYKNKDFFTFRPRTKLIIAGNEFIQSRDTTTGFLRRMCFVGFNAKFTDSPKLEHGEKKADKGLTDKLREELPGIFNWAYQGYKILREAKEFTVTGDQSELMDSFMRTTNPLMGFMEETELSGRIPRSELYKMYKDWCHDAGHEPMSRTKFIQRFKQTIKQVGIEVSEAKSDGERQFIFPR</sequence>
<evidence type="ECO:0000256" key="1">
    <source>
        <dbReference type="ARBA" id="ARBA00022741"/>
    </source>
</evidence>
<dbReference type="CDD" id="cd01029">
    <property type="entry name" value="TOPRIM_primases"/>
    <property type="match status" value="1"/>
</dbReference>
<feature type="compositionally biased region" description="Low complexity" evidence="5">
    <location>
        <begin position="173"/>
        <end position="185"/>
    </location>
</feature>
<dbReference type="SUPFAM" id="SSF52540">
    <property type="entry name" value="P-loop containing nucleoside triphosphate hydrolases"/>
    <property type="match status" value="1"/>
</dbReference>
<keyword evidence="2" id="KW-0378">Hydrolase</keyword>
<name>A0A1X7KHX9_9BACT</name>
<dbReference type="STRING" id="561720.SAMN06275492_12842"/>
<dbReference type="Pfam" id="PF19263">
    <property type="entry name" value="DUF5906"/>
    <property type="match status" value="1"/>
</dbReference>
<keyword evidence="3" id="KW-0347">Helicase</keyword>
<evidence type="ECO:0000259" key="7">
    <source>
        <dbReference type="PROSITE" id="PS51206"/>
    </source>
</evidence>
<dbReference type="RefSeq" id="WP_159448315.1">
    <property type="nucleotide sequence ID" value="NZ_FXBB01000028.1"/>
</dbReference>
<proteinExistence type="predicted"/>
<dbReference type="InterPro" id="IPR036388">
    <property type="entry name" value="WH-like_DNA-bd_sf"/>
</dbReference>
<dbReference type="InterPro" id="IPR006500">
    <property type="entry name" value="Helicase_put_C_phage/plasmid"/>
</dbReference>
<dbReference type="InterPro" id="IPR006171">
    <property type="entry name" value="TOPRIM_dom"/>
</dbReference>
<feature type="region of interest" description="Disordered" evidence="5">
    <location>
        <begin position="173"/>
        <end position="197"/>
    </location>
</feature>
<dbReference type="PANTHER" id="PTHR35372">
    <property type="entry name" value="ATP BINDING PROTEIN-RELATED"/>
    <property type="match status" value="1"/>
</dbReference>
<dbReference type="InterPro" id="IPR014015">
    <property type="entry name" value="Helicase_SF3_DNA-vir"/>
</dbReference>
<dbReference type="EMBL" id="FXBB01000028">
    <property type="protein sequence ID" value="SMG40948.1"/>
    <property type="molecule type" value="Genomic_DNA"/>
</dbReference>
<feature type="domain" description="Toprim" evidence="6">
    <location>
        <begin position="218"/>
        <end position="303"/>
    </location>
</feature>
<reference evidence="9" key="1">
    <citation type="submission" date="2017-04" db="EMBL/GenBank/DDBJ databases">
        <authorList>
            <person name="Varghese N."/>
            <person name="Submissions S."/>
        </authorList>
    </citation>
    <scope>NUCLEOTIDE SEQUENCE [LARGE SCALE GENOMIC DNA]</scope>
    <source>
        <strain evidence="9">USBA 82</strain>
    </source>
</reference>
<dbReference type="GO" id="GO:0004386">
    <property type="term" value="F:helicase activity"/>
    <property type="evidence" value="ECO:0007669"/>
    <property type="project" value="UniProtKB-KW"/>
</dbReference>
<dbReference type="NCBIfam" id="TIGR01613">
    <property type="entry name" value="primase_Cterm"/>
    <property type="match status" value="1"/>
</dbReference>
<dbReference type="PROSITE" id="PS50880">
    <property type="entry name" value="TOPRIM"/>
    <property type="match status" value="1"/>
</dbReference>
<evidence type="ECO:0000256" key="5">
    <source>
        <dbReference type="SAM" id="MobiDB-lite"/>
    </source>
</evidence>
<dbReference type="InterPro" id="IPR027417">
    <property type="entry name" value="P-loop_NTPase"/>
</dbReference>
<evidence type="ECO:0000313" key="9">
    <source>
        <dbReference type="Proteomes" id="UP000193355"/>
    </source>
</evidence>